<name>A0A453H8X2_AEGTS</name>
<evidence type="ECO:0000313" key="2">
    <source>
        <dbReference type="Proteomes" id="UP000015105"/>
    </source>
</evidence>
<accession>A0A453H8X2</accession>
<dbReference type="Gramene" id="AET4Gv20109600.2">
    <property type="protein sequence ID" value="AET4Gv20109600.2"/>
    <property type="gene ID" value="AET4Gv20109600"/>
</dbReference>
<sequence>MLSSLYFMLIQAIDGLRTLTYEMTPSFVPVPRENMNLHNPSVLCYQCKICCSFHSYYMLMFYLDNLKCQAVSEIDFYLCYLHTCPILQGPLCCTYDIGF</sequence>
<proteinExistence type="predicted"/>
<keyword evidence="2" id="KW-1185">Reference proteome</keyword>
<organism evidence="1 2">
    <name type="scientific">Aegilops tauschii subsp. strangulata</name>
    <name type="common">Goatgrass</name>
    <dbReference type="NCBI Taxonomy" id="200361"/>
    <lineage>
        <taxon>Eukaryota</taxon>
        <taxon>Viridiplantae</taxon>
        <taxon>Streptophyta</taxon>
        <taxon>Embryophyta</taxon>
        <taxon>Tracheophyta</taxon>
        <taxon>Spermatophyta</taxon>
        <taxon>Magnoliopsida</taxon>
        <taxon>Liliopsida</taxon>
        <taxon>Poales</taxon>
        <taxon>Poaceae</taxon>
        <taxon>BOP clade</taxon>
        <taxon>Pooideae</taxon>
        <taxon>Triticodae</taxon>
        <taxon>Triticeae</taxon>
        <taxon>Triticinae</taxon>
        <taxon>Aegilops</taxon>
    </lineage>
</organism>
<reference evidence="1" key="4">
    <citation type="submission" date="2019-03" db="UniProtKB">
        <authorList>
            <consortium name="EnsemblPlants"/>
        </authorList>
    </citation>
    <scope>IDENTIFICATION</scope>
</reference>
<evidence type="ECO:0000313" key="1">
    <source>
        <dbReference type="EnsemblPlants" id="AET4Gv20109600.2"/>
    </source>
</evidence>
<reference evidence="2" key="1">
    <citation type="journal article" date="2014" name="Science">
        <title>Ancient hybridizations among the ancestral genomes of bread wheat.</title>
        <authorList>
            <consortium name="International Wheat Genome Sequencing Consortium,"/>
            <person name="Marcussen T."/>
            <person name="Sandve S.R."/>
            <person name="Heier L."/>
            <person name="Spannagl M."/>
            <person name="Pfeifer M."/>
            <person name="Jakobsen K.S."/>
            <person name="Wulff B.B."/>
            <person name="Steuernagel B."/>
            <person name="Mayer K.F."/>
            <person name="Olsen O.A."/>
        </authorList>
    </citation>
    <scope>NUCLEOTIDE SEQUENCE [LARGE SCALE GENOMIC DNA]</scope>
    <source>
        <strain evidence="2">cv. AL8/78</strain>
    </source>
</reference>
<dbReference type="AlphaFoldDB" id="A0A453H8X2"/>
<dbReference type="EnsemblPlants" id="AET4Gv20109600.2">
    <property type="protein sequence ID" value="AET4Gv20109600.2"/>
    <property type="gene ID" value="AET4Gv20109600"/>
</dbReference>
<protein>
    <submittedName>
        <fullName evidence="1">Uncharacterized protein</fullName>
    </submittedName>
</protein>
<dbReference type="Proteomes" id="UP000015105">
    <property type="component" value="Chromosome 4D"/>
</dbReference>
<reference evidence="1" key="3">
    <citation type="journal article" date="2017" name="Nature">
        <title>Genome sequence of the progenitor of the wheat D genome Aegilops tauschii.</title>
        <authorList>
            <person name="Luo M.C."/>
            <person name="Gu Y.Q."/>
            <person name="Puiu D."/>
            <person name="Wang H."/>
            <person name="Twardziok S.O."/>
            <person name="Deal K.R."/>
            <person name="Huo N."/>
            <person name="Zhu T."/>
            <person name="Wang L."/>
            <person name="Wang Y."/>
            <person name="McGuire P.E."/>
            <person name="Liu S."/>
            <person name="Long H."/>
            <person name="Ramasamy R.K."/>
            <person name="Rodriguez J.C."/>
            <person name="Van S.L."/>
            <person name="Yuan L."/>
            <person name="Wang Z."/>
            <person name="Xia Z."/>
            <person name="Xiao L."/>
            <person name="Anderson O.D."/>
            <person name="Ouyang S."/>
            <person name="Liang Y."/>
            <person name="Zimin A.V."/>
            <person name="Pertea G."/>
            <person name="Qi P."/>
            <person name="Bennetzen J.L."/>
            <person name="Dai X."/>
            <person name="Dawson M.W."/>
            <person name="Muller H.G."/>
            <person name="Kugler K."/>
            <person name="Rivarola-Duarte L."/>
            <person name="Spannagl M."/>
            <person name="Mayer K.F.X."/>
            <person name="Lu F.H."/>
            <person name="Bevan M.W."/>
            <person name="Leroy P."/>
            <person name="Li P."/>
            <person name="You F.M."/>
            <person name="Sun Q."/>
            <person name="Liu Z."/>
            <person name="Lyons E."/>
            <person name="Wicker T."/>
            <person name="Salzberg S.L."/>
            <person name="Devos K.M."/>
            <person name="Dvorak J."/>
        </authorList>
    </citation>
    <scope>NUCLEOTIDE SEQUENCE [LARGE SCALE GENOMIC DNA]</scope>
    <source>
        <strain evidence="1">cv. AL8/78</strain>
    </source>
</reference>
<reference evidence="1" key="5">
    <citation type="journal article" date="2021" name="G3 (Bethesda)">
        <title>Aegilops tauschii genome assembly Aet v5.0 features greater sequence contiguity and improved annotation.</title>
        <authorList>
            <person name="Wang L."/>
            <person name="Zhu T."/>
            <person name="Rodriguez J.C."/>
            <person name="Deal K.R."/>
            <person name="Dubcovsky J."/>
            <person name="McGuire P.E."/>
            <person name="Lux T."/>
            <person name="Spannagl M."/>
            <person name="Mayer K.F.X."/>
            <person name="Baldrich P."/>
            <person name="Meyers B.C."/>
            <person name="Huo N."/>
            <person name="Gu Y.Q."/>
            <person name="Zhou H."/>
            <person name="Devos K.M."/>
            <person name="Bennetzen J.L."/>
            <person name="Unver T."/>
            <person name="Budak H."/>
            <person name="Gulick P.J."/>
            <person name="Galiba G."/>
            <person name="Kalapos B."/>
            <person name="Nelson D.R."/>
            <person name="Li P."/>
            <person name="You F.M."/>
            <person name="Luo M.C."/>
            <person name="Dvorak J."/>
        </authorList>
    </citation>
    <scope>NUCLEOTIDE SEQUENCE [LARGE SCALE GENOMIC DNA]</scope>
    <source>
        <strain evidence="1">cv. AL8/78</strain>
    </source>
</reference>
<reference evidence="2" key="2">
    <citation type="journal article" date="2017" name="Nat. Plants">
        <title>The Aegilops tauschii genome reveals multiple impacts of transposons.</title>
        <authorList>
            <person name="Zhao G."/>
            <person name="Zou C."/>
            <person name="Li K."/>
            <person name="Wang K."/>
            <person name="Li T."/>
            <person name="Gao L."/>
            <person name="Zhang X."/>
            <person name="Wang H."/>
            <person name="Yang Z."/>
            <person name="Liu X."/>
            <person name="Jiang W."/>
            <person name="Mao L."/>
            <person name="Kong X."/>
            <person name="Jiao Y."/>
            <person name="Jia J."/>
        </authorList>
    </citation>
    <scope>NUCLEOTIDE SEQUENCE [LARGE SCALE GENOMIC DNA]</scope>
    <source>
        <strain evidence="2">cv. AL8/78</strain>
    </source>
</reference>